<evidence type="ECO:0000259" key="1">
    <source>
        <dbReference type="SMART" id="SM00953"/>
    </source>
</evidence>
<evidence type="ECO:0000313" key="3">
    <source>
        <dbReference type="Proteomes" id="UP000003250"/>
    </source>
</evidence>
<feature type="domain" description="RES" evidence="1">
    <location>
        <begin position="11"/>
        <end position="132"/>
    </location>
</feature>
<protein>
    <recommendedName>
        <fullName evidence="1">RES domain-containing protein</fullName>
    </recommendedName>
</protein>
<dbReference type="RefSeq" id="WP_008837564.1">
    <property type="nucleotide sequence ID" value="NZ_AHAM01000164.1"/>
</dbReference>
<gene>
    <name evidence="2" type="ORF">MAXJ12_19777</name>
</gene>
<keyword evidence="3" id="KW-1185">Reference proteome</keyword>
<dbReference type="EMBL" id="AHAM01000164">
    <property type="protein sequence ID" value="EHK55482.1"/>
    <property type="molecule type" value="Genomic_DNA"/>
</dbReference>
<evidence type="ECO:0000313" key="2">
    <source>
        <dbReference type="EMBL" id="EHK55482.1"/>
    </source>
</evidence>
<dbReference type="PATRIC" id="fig|1107882.3.peg.3858"/>
<dbReference type="AlphaFoldDB" id="H0HUV4"/>
<accession>H0HUV4</accession>
<dbReference type="Pfam" id="PF08808">
    <property type="entry name" value="RES"/>
    <property type="match status" value="1"/>
</dbReference>
<reference evidence="2 3" key="1">
    <citation type="journal article" date="2012" name="J. Bacteriol.">
        <title>Draft Genome Sequence of Mesorhizobium alhagi CCNWXJ12-2T, a Novel Salt-Resistant Species Isolated from the Desert of Northwestern China.</title>
        <authorList>
            <person name="Zhou M."/>
            <person name="Chen W."/>
            <person name="Chen H."/>
            <person name="Wei G."/>
        </authorList>
    </citation>
    <scope>NUCLEOTIDE SEQUENCE [LARGE SCALE GENOMIC DNA]</scope>
    <source>
        <strain evidence="2 3">CCNWXJ12-2</strain>
    </source>
</reference>
<sequence>MRLWRISNYADLSGRGGLFTAARWNHLNTLVVYCADHPASALLEILVNSDPENWPDFFQLLEIEAPDDVPVVEPNLPSDWRQDLELTRDIGTRFISESSGVLMRVPSAILPFCFNYLLNPSLAEAAGVRIARVSRHPIDQRLLRS</sequence>
<dbReference type="InterPro" id="IPR014914">
    <property type="entry name" value="RES_dom"/>
</dbReference>
<name>H0HUV4_9HYPH</name>
<proteinExistence type="predicted"/>
<dbReference type="Proteomes" id="UP000003250">
    <property type="component" value="Unassembled WGS sequence"/>
</dbReference>
<dbReference type="SMART" id="SM00953">
    <property type="entry name" value="RES"/>
    <property type="match status" value="1"/>
</dbReference>
<dbReference type="OrthoDB" id="9789501at2"/>
<organism evidence="2 3">
    <name type="scientific">Mesorhizobium alhagi CCNWXJ12-2</name>
    <dbReference type="NCBI Taxonomy" id="1107882"/>
    <lineage>
        <taxon>Bacteria</taxon>
        <taxon>Pseudomonadati</taxon>
        <taxon>Pseudomonadota</taxon>
        <taxon>Alphaproteobacteria</taxon>
        <taxon>Hyphomicrobiales</taxon>
        <taxon>Phyllobacteriaceae</taxon>
        <taxon>Allomesorhizobium</taxon>
    </lineage>
</organism>